<evidence type="ECO:0000259" key="7">
    <source>
        <dbReference type="PROSITE" id="PS51462"/>
    </source>
</evidence>
<dbReference type="SUPFAM" id="SSF55811">
    <property type="entry name" value="Nudix"/>
    <property type="match status" value="1"/>
</dbReference>
<dbReference type="InterPro" id="IPR000086">
    <property type="entry name" value="NUDIX_hydrolase_dom"/>
</dbReference>
<gene>
    <name evidence="8" type="ORF">P0M35_12395</name>
</gene>
<accession>A0AAE3NXW0</accession>
<dbReference type="PRINTS" id="PR00502">
    <property type="entry name" value="NUDIXFAMILY"/>
</dbReference>
<keyword evidence="9" id="KW-1185">Reference proteome</keyword>
<evidence type="ECO:0000313" key="9">
    <source>
        <dbReference type="Proteomes" id="UP001221302"/>
    </source>
</evidence>
<dbReference type="PROSITE" id="PS51462">
    <property type="entry name" value="NUDIX"/>
    <property type="match status" value="1"/>
</dbReference>
<keyword evidence="3" id="KW-0479">Metal-binding</keyword>
<dbReference type="PRINTS" id="PR01402">
    <property type="entry name" value="MUTATORMUTX"/>
</dbReference>
<feature type="domain" description="Nudix hydrolase" evidence="7">
    <location>
        <begin position="1"/>
        <end position="130"/>
    </location>
</feature>
<evidence type="ECO:0000256" key="1">
    <source>
        <dbReference type="ARBA" id="ARBA00001946"/>
    </source>
</evidence>
<evidence type="ECO:0000256" key="2">
    <source>
        <dbReference type="ARBA" id="ARBA00005582"/>
    </source>
</evidence>
<dbReference type="GO" id="GO:0046872">
    <property type="term" value="F:metal ion binding"/>
    <property type="evidence" value="ECO:0007669"/>
    <property type="project" value="UniProtKB-KW"/>
</dbReference>
<comment type="similarity">
    <text evidence="2 6">Belongs to the Nudix hydrolase family.</text>
</comment>
<dbReference type="PANTHER" id="PTHR43758:SF2">
    <property type="entry name" value="OXIDIZED PURINE NUCLEOSIDE TRIPHOSPHATE HYDROLASE"/>
    <property type="match status" value="1"/>
</dbReference>
<dbReference type="GO" id="GO:0005737">
    <property type="term" value="C:cytoplasm"/>
    <property type="evidence" value="ECO:0007669"/>
    <property type="project" value="TreeGrafter"/>
</dbReference>
<dbReference type="Proteomes" id="UP001221302">
    <property type="component" value="Unassembled WGS sequence"/>
</dbReference>
<evidence type="ECO:0000256" key="6">
    <source>
        <dbReference type="RuleBase" id="RU003476"/>
    </source>
</evidence>
<dbReference type="InterPro" id="IPR020476">
    <property type="entry name" value="Nudix_hydrolase"/>
</dbReference>
<sequence>MMQLATLCYVMKDNKTLMLYRNKKENDYHEGKWNGLGGKFEKGETPEECVIREVKEESGLEIKDPKLHGIITFPMFDGLKDWYVFMFTVNNFSGNIIESNEGKLEWIPNDKLLELNLWEGDKIFIPWLFQGKYFSAKFIYRDKKLISHSVSFY</sequence>
<dbReference type="GO" id="GO:0008413">
    <property type="term" value="F:8-oxo-7,8-dihydroguanosine triphosphate pyrophosphatase activity"/>
    <property type="evidence" value="ECO:0007669"/>
    <property type="project" value="InterPro"/>
</dbReference>
<keyword evidence="5" id="KW-0460">Magnesium</keyword>
<dbReference type="Gene3D" id="3.90.79.10">
    <property type="entry name" value="Nucleoside Triphosphate Pyrophosphohydrolase"/>
    <property type="match status" value="1"/>
</dbReference>
<reference evidence="8" key="1">
    <citation type="submission" date="2023-03" db="EMBL/GenBank/DDBJ databases">
        <title>Stygiobacter electus gen. nov., sp. nov., facultatively anaerobic thermotolerant bacterium of the class Ignavibacteria from a well of Yessentuki mineral water deposit.</title>
        <authorList>
            <person name="Podosokorskaya O.A."/>
            <person name="Elcheninov A.G."/>
            <person name="Petrova N.F."/>
            <person name="Zavarzina D.G."/>
            <person name="Kublanov I.V."/>
            <person name="Merkel A.Y."/>
        </authorList>
    </citation>
    <scope>NUCLEOTIDE SEQUENCE</scope>
    <source>
        <strain evidence="8">09-Me</strain>
    </source>
</reference>
<evidence type="ECO:0000256" key="3">
    <source>
        <dbReference type="ARBA" id="ARBA00022723"/>
    </source>
</evidence>
<dbReference type="Pfam" id="PF00293">
    <property type="entry name" value="NUDIX"/>
    <property type="match status" value="1"/>
</dbReference>
<dbReference type="InterPro" id="IPR003562">
    <property type="entry name" value="Mutator_MutX_prot"/>
</dbReference>
<evidence type="ECO:0000313" key="8">
    <source>
        <dbReference type="EMBL" id="MDF1612956.1"/>
    </source>
</evidence>
<dbReference type="PROSITE" id="PS00893">
    <property type="entry name" value="NUDIX_BOX"/>
    <property type="match status" value="1"/>
</dbReference>
<keyword evidence="4 6" id="KW-0378">Hydrolase</keyword>
<dbReference type="AlphaFoldDB" id="A0AAE3NXW0"/>
<dbReference type="EMBL" id="JARGDL010000022">
    <property type="protein sequence ID" value="MDF1612956.1"/>
    <property type="molecule type" value="Genomic_DNA"/>
</dbReference>
<dbReference type="InterPro" id="IPR020084">
    <property type="entry name" value="NUDIX_hydrolase_CS"/>
</dbReference>
<dbReference type="InterPro" id="IPR015797">
    <property type="entry name" value="NUDIX_hydrolase-like_dom_sf"/>
</dbReference>
<proteinExistence type="inferred from homology"/>
<dbReference type="CDD" id="cd18886">
    <property type="entry name" value="NUDIX_MutT_Nudt1"/>
    <property type="match status" value="1"/>
</dbReference>
<dbReference type="PANTHER" id="PTHR43758">
    <property type="entry name" value="7,8-DIHYDRO-8-OXOGUANINE TRIPHOSPHATASE"/>
    <property type="match status" value="1"/>
</dbReference>
<protein>
    <submittedName>
        <fullName evidence="8">8-oxo-dGTP diphosphatase</fullName>
    </submittedName>
</protein>
<organism evidence="8 9">
    <name type="scientific">Stygiobacter electus</name>
    <dbReference type="NCBI Taxonomy" id="3032292"/>
    <lineage>
        <taxon>Bacteria</taxon>
        <taxon>Pseudomonadati</taxon>
        <taxon>Ignavibacteriota</taxon>
        <taxon>Ignavibacteria</taxon>
        <taxon>Ignavibacteriales</taxon>
        <taxon>Melioribacteraceae</taxon>
        <taxon>Stygiobacter</taxon>
    </lineage>
</organism>
<comment type="caution">
    <text evidence="8">The sequence shown here is derived from an EMBL/GenBank/DDBJ whole genome shotgun (WGS) entry which is preliminary data.</text>
</comment>
<evidence type="ECO:0000256" key="5">
    <source>
        <dbReference type="ARBA" id="ARBA00022842"/>
    </source>
</evidence>
<comment type="cofactor">
    <cofactor evidence="1">
        <name>Mg(2+)</name>
        <dbReference type="ChEBI" id="CHEBI:18420"/>
    </cofactor>
</comment>
<evidence type="ECO:0000256" key="4">
    <source>
        <dbReference type="ARBA" id="ARBA00022801"/>
    </source>
</evidence>
<name>A0AAE3NXW0_9BACT</name>
<dbReference type="GO" id="GO:0006281">
    <property type="term" value="P:DNA repair"/>
    <property type="evidence" value="ECO:0007669"/>
    <property type="project" value="InterPro"/>
</dbReference>